<gene>
    <name evidence="9" type="ORF">ESP57_15130</name>
</gene>
<accession>A0A4Q2JIK4</accession>
<comment type="subcellular location">
    <subcellularLocation>
        <location evidence="1">Cell membrane</location>
        <topology evidence="1">Multi-pass membrane protein</topology>
    </subcellularLocation>
</comment>
<evidence type="ECO:0000256" key="4">
    <source>
        <dbReference type="ARBA" id="ARBA00022989"/>
    </source>
</evidence>
<organism evidence="9 10">
    <name type="scientific">Agromyces fucosus</name>
    <dbReference type="NCBI Taxonomy" id="41985"/>
    <lineage>
        <taxon>Bacteria</taxon>
        <taxon>Bacillati</taxon>
        <taxon>Actinomycetota</taxon>
        <taxon>Actinomycetes</taxon>
        <taxon>Micrococcales</taxon>
        <taxon>Microbacteriaceae</taxon>
        <taxon>Agromyces</taxon>
    </lineage>
</organism>
<keyword evidence="3 7" id="KW-0812">Transmembrane</keyword>
<feature type="transmembrane region" description="Helical" evidence="7">
    <location>
        <begin position="419"/>
        <end position="439"/>
    </location>
</feature>
<name>A0A4Q2JIK4_9MICO</name>
<dbReference type="GO" id="GO:0005886">
    <property type="term" value="C:plasma membrane"/>
    <property type="evidence" value="ECO:0007669"/>
    <property type="project" value="UniProtKB-SubCell"/>
</dbReference>
<feature type="domain" description="ABC3 transporter permease C-terminal" evidence="8">
    <location>
        <begin position="784"/>
        <end position="900"/>
    </location>
</feature>
<dbReference type="PANTHER" id="PTHR30572:SF4">
    <property type="entry name" value="ABC TRANSPORTER PERMEASE YTRF"/>
    <property type="match status" value="1"/>
</dbReference>
<dbReference type="PANTHER" id="PTHR30572">
    <property type="entry name" value="MEMBRANE COMPONENT OF TRANSPORTER-RELATED"/>
    <property type="match status" value="1"/>
</dbReference>
<evidence type="ECO:0000313" key="9">
    <source>
        <dbReference type="EMBL" id="RXZ47855.1"/>
    </source>
</evidence>
<evidence type="ECO:0000256" key="7">
    <source>
        <dbReference type="SAM" id="Phobius"/>
    </source>
</evidence>
<keyword evidence="2" id="KW-1003">Cell membrane</keyword>
<dbReference type="OrthoDB" id="3719151at2"/>
<evidence type="ECO:0000313" key="10">
    <source>
        <dbReference type="Proteomes" id="UP000292935"/>
    </source>
</evidence>
<dbReference type="AlphaFoldDB" id="A0A4Q2JIK4"/>
<feature type="transmembrane region" description="Helical" evidence="7">
    <location>
        <begin position="550"/>
        <end position="571"/>
    </location>
</feature>
<dbReference type="InterPro" id="IPR003838">
    <property type="entry name" value="ABC3_permease_C"/>
</dbReference>
<dbReference type="GO" id="GO:0022857">
    <property type="term" value="F:transmembrane transporter activity"/>
    <property type="evidence" value="ECO:0007669"/>
    <property type="project" value="TreeGrafter"/>
</dbReference>
<keyword evidence="10" id="KW-1185">Reference proteome</keyword>
<sequence length="917" mass="94230">MTAGHRSRLSAAGLLRRQFFAGPVASIMLALLVLGGALLATGVPRAVAAMHTAALEDSLGQFPGREIDVVTSSRNLPELGASTGGTSLEPDIEAIWGAQEQRLLDIRAGMPELLTHVTADPLTVLVAGPTKASVAGAAEGSTSYQLFTAFDPRIREHIELTAGEWPAALTDQVPGPTPLEIVLADAVAEEMEWALGEERSIPIGTAPHDVRLVGTFAAIDPDDGFWTHVPPVALEPSVAYTPGGYIEVTGLGFADPVSWAALQESKLPTTMDAWFPVLPERIRAADSSELTAQLGEFTSQVFVLGGGSWEYWFATVGEVAFTSGLTEALDDAAVAASASDAVLATIASGPIGVMIAVLVLGARVVFERRRTGLELAAARGASPGQLRGILALEGLAIGLPAAIVGGVLGTLLVAADGGVSGWAIAALFALTPAALLVSAEPGLSPLRRARTDLGGPATGRFRWIAEVLVAVLAVTAVVLLYRRGLATSTASTGVDPLLAAAPLLLSLLVCLIVLRVYPVPLAALVRRTARRAGLVPFLGSARALRDPSAGLVPVLAVVVGVSVAVFSSVLLGTVQAGVERAADAQVGADAAVGGTPFTLEQLDRFAAVPGVAATAPVYSAKPTKVTADGRTRTSTLIVVDTDEMREVQAGRDSATPLPDGLSQTGADDVPVVLSKTVADFVSAADSAELDGEDFEALGVVDGRTAYSPRANWVLMDVANAKPFTATLVPRTVLVRFEPGADADEVTAALAAIAGDDAVVVTPEALLAELRERPTTQGLVISLVVAIVLASLLTALAIVLTLVVGRPARDRLLPLLSTLGLGRRGERALVVWEIGPVALIALVAGALLGAALPFVVLAGIDLRAFTDGDAQPAVTLDPWLITAVLAGSVLVTVAAATVASRIDGSVNAARAMRKEEEG</sequence>
<feature type="transmembrane region" description="Helical" evidence="7">
    <location>
        <begin position="341"/>
        <end position="366"/>
    </location>
</feature>
<feature type="transmembrane region" description="Helical" evidence="7">
    <location>
        <begin position="778"/>
        <end position="803"/>
    </location>
</feature>
<comment type="similarity">
    <text evidence="6">Belongs to the ABC-4 integral membrane protein family.</text>
</comment>
<feature type="transmembrane region" description="Helical" evidence="7">
    <location>
        <begin position="386"/>
        <end position="413"/>
    </location>
</feature>
<protein>
    <submittedName>
        <fullName evidence="9">ABC transporter permease</fullName>
    </submittedName>
</protein>
<dbReference type="RefSeq" id="WP_129232119.1">
    <property type="nucleotide sequence ID" value="NZ_SDPO01000003.1"/>
</dbReference>
<dbReference type="Pfam" id="PF02687">
    <property type="entry name" value="FtsX"/>
    <property type="match status" value="1"/>
</dbReference>
<evidence type="ECO:0000256" key="3">
    <source>
        <dbReference type="ARBA" id="ARBA00022692"/>
    </source>
</evidence>
<evidence type="ECO:0000259" key="8">
    <source>
        <dbReference type="Pfam" id="PF02687"/>
    </source>
</evidence>
<evidence type="ECO:0000256" key="5">
    <source>
        <dbReference type="ARBA" id="ARBA00023136"/>
    </source>
</evidence>
<dbReference type="InterPro" id="IPR050250">
    <property type="entry name" value="Macrolide_Exporter_MacB"/>
</dbReference>
<feature type="transmembrane region" description="Helical" evidence="7">
    <location>
        <begin position="836"/>
        <end position="859"/>
    </location>
</feature>
<proteinExistence type="inferred from homology"/>
<feature type="transmembrane region" description="Helical" evidence="7">
    <location>
        <begin position="879"/>
        <end position="901"/>
    </location>
</feature>
<evidence type="ECO:0000256" key="1">
    <source>
        <dbReference type="ARBA" id="ARBA00004651"/>
    </source>
</evidence>
<comment type="caution">
    <text evidence="9">The sequence shown here is derived from an EMBL/GenBank/DDBJ whole genome shotgun (WGS) entry which is preliminary data.</text>
</comment>
<feature type="transmembrane region" description="Helical" evidence="7">
    <location>
        <begin position="460"/>
        <end position="481"/>
    </location>
</feature>
<reference evidence="9 10" key="1">
    <citation type="submission" date="2019-01" db="EMBL/GenBank/DDBJ databases">
        <authorList>
            <person name="Li J."/>
        </authorList>
    </citation>
    <scope>NUCLEOTIDE SEQUENCE [LARGE SCALE GENOMIC DNA]</scope>
    <source>
        <strain evidence="9 10">CCUG 35506</strain>
    </source>
</reference>
<evidence type="ECO:0000256" key="2">
    <source>
        <dbReference type="ARBA" id="ARBA00022475"/>
    </source>
</evidence>
<evidence type="ECO:0000256" key="6">
    <source>
        <dbReference type="ARBA" id="ARBA00038076"/>
    </source>
</evidence>
<keyword evidence="5 7" id="KW-0472">Membrane</keyword>
<keyword evidence="4 7" id="KW-1133">Transmembrane helix</keyword>
<dbReference type="Proteomes" id="UP000292935">
    <property type="component" value="Unassembled WGS sequence"/>
</dbReference>
<feature type="transmembrane region" description="Helical" evidence="7">
    <location>
        <begin position="501"/>
        <end position="525"/>
    </location>
</feature>
<dbReference type="EMBL" id="SDPO01000003">
    <property type="protein sequence ID" value="RXZ47855.1"/>
    <property type="molecule type" value="Genomic_DNA"/>
</dbReference>